<evidence type="ECO:0000313" key="2">
    <source>
        <dbReference type="EMBL" id="SEN67458.1"/>
    </source>
</evidence>
<name>A0A1H8IIB4_9BACL</name>
<evidence type="ECO:0000313" key="3">
    <source>
        <dbReference type="Proteomes" id="UP000199695"/>
    </source>
</evidence>
<reference evidence="2 3" key="1">
    <citation type="submission" date="2016-10" db="EMBL/GenBank/DDBJ databases">
        <authorList>
            <person name="de Groot N.N."/>
        </authorList>
    </citation>
    <scope>NUCLEOTIDE SEQUENCE [LARGE SCALE GENOMIC DNA]</scope>
    <source>
        <strain evidence="2 3">DSM 46701</strain>
    </source>
</reference>
<dbReference type="Proteomes" id="UP000199695">
    <property type="component" value="Unassembled WGS sequence"/>
</dbReference>
<feature type="transmembrane region" description="Helical" evidence="1">
    <location>
        <begin position="26"/>
        <end position="48"/>
    </location>
</feature>
<accession>A0A1H8IIB4</accession>
<dbReference type="AlphaFoldDB" id="A0A1H8IIB4"/>
<gene>
    <name evidence="2" type="ORF">SAMN05444955_11771</name>
</gene>
<dbReference type="OrthoDB" id="769710at2"/>
<keyword evidence="1" id="KW-0812">Transmembrane</keyword>
<dbReference type="RefSeq" id="WP_139179531.1">
    <property type="nucleotide sequence ID" value="NZ_FOCQ01000017.1"/>
</dbReference>
<keyword evidence="1" id="KW-0472">Membrane</keyword>
<organism evidence="2 3">
    <name type="scientific">Lihuaxuella thermophila</name>
    <dbReference type="NCBI Taxonomy" id="1173111"/>
    <lineage>
        <taxon>Bacteria</taxon>
        <taxon>Bacillati</taxon>
        <taxon>Bacillota</taxon>
        <taxon>Bacilli</taxon>
        <taxon>Bacillales</taxon>
        <taxon>Thermoactinomycetaceae</taxon>
        <taxon>Lihuaxuella</taxon>
    </lineage>
</organism>
<keyword evidence="3" id="KW-1185">Reference proteome</keyword>
<evidence type="ECO:0000256" key="1">
    <source>
        <dbReference type="SAM" id="Phobius"/>
    </source>
</evidence>
<sequence length="96" mass="10508">MLPISALCVGLMGVLAFKWLDFSGYSILGNLIFYLGFVFAGLLNFFIGKSINTPDAEEESSLFFIPMEIWGLLLPGIGLYVVLPGMLEGISKGIWI</sequence>
<keyword evidence="1" id="KW-1133">Transmembrane helix</keyword>
<proteinExistence type="predicted"/>
<feature type="transmembrane region" description="Helical" evidence="1">
    <location>
        <begin position="60"/>
        <end position="83"/>
    </location>
</feature>
<protein>
    <submittedName>
        <fullName evidence="2">Uncharacterized protein</fullName>
    </submittedName>
</protein>
<dbReference type="EMBL" id="FOCQ01000017">
    <property type="protein sequence ID" value="SEN67458.1"/>
    <property type="molecule type" value="Genomic_DNA"/>
</dbReference>